<proteinExistence type="predicted"/>
<dbReference type="EMBL" id="JABCKV010000003">
    <property type="protein sequence ID" value="KAG5648351.1"/>
    <property type="molecule type" value="Genomic_DNA"/>
</dbReference>
<feature type="compositionally biased region" description="Acidic residues" evidence="1">
    <location>
        <begin position="244"/>
        <end position="254"/>
    </location>
</feature>
<protein>
    <submittedName>
        <fullName evidence="2">Uncharacterized protein</fullName>
    </submittedName>
</protein>
<feature type="region of interest" description="Disordered" evidence="1">
    <location>
        <begin position="118"/>
        <end position="254"/>
    </location>
</feature>
<dbReference type="AlphaFoldDB" id="A0A9P7GEA0"/>
<dbReference type="Proteomes" id="UP000775547">
    <property type="component" value="Unassembled WGS sequence"/>
</dbReference>
<keyword evidence="3" id="KW-1185">Reference proteome</keyword>
<name>A0A9P7GEA0_9AGAR</name>
<gene>
    <name evidence="2" type="ORF">DXG03_004923</name>
</gene>
<evidence type="ECO:0000313" key="2">
    <source>
        <dbReference type="EMBL" id="KAG5648351.1"/>
    </source>
</evidence>
<feature type="compositionally biased region" description="Polar residues" evidence="1">
    <location>
        <begin position="78"/>
        <end position="90"/>
    </location>
</feature>
<dbReference type="OrthoDB" id="10261384at2759"/>
<feature type="compositionally biased region" description="Basic and acidic residues" evidence="1">
    <location>
        <begin position="64"/>
        <end position="75"/>
    </location>
</feature>
<feature type="region of interest" description="Disordered" evidence="1">
    <location>
        <begin position="64"/>
        <end position="105"/>
    </location>
</feature>
<evidence type="ECO:0000313" key="3">
    <source>
        <dbReference type="Proteomes" id="UP000775547"/>
    </source>
</evidence>
<reference evidence="2" key="1">
    <citation type="submission" date="2020-07" db="EMBL/GenBank/DDBJ databases">
        <authorList>
            <person name="Nieuwenhuis M."/>
            <person name="Van De Peppel L.J.J."/>
        </authorList>
    </citation>
    <scope>NUCLEOTIDE SEQUENCE</scope>
    <source>
        <strain evidence="2">AP01</strain>
        <tissue evidence="2">Mycelium</tissue>
    </source>
</reference>
<organism evidence="2 3">
    <name type="scientific">Asterophora parasitica</name>
    <dbReference type="NCBI Taxonomy" id="117018"/>
    <lineage>
        <taxon>Eukaryota</taxon>
        <taxon>Fungi</taxon>
        <taxon>Dikarya</taxon>
        <taxon>Basidiomycota</taxon>
        <taxon>Agaricomycotina</taxon>
        <taxon>Agaricomycetes</taxon>
        <taxon>Agaricomycetidae</taxon>
        <taxon>Agaricales</taxon>
        <taxon>Tricholomatineae</taxon>
        <taxon>Lyophyllaceae</taxon>
        <taxon>Asterophora</taxon>
    </lineage>
</organism>
<comment type="caution">
    <text evidence="2">The sequence shown here is derived from an EMBL/GenBank/DDBJ whole genome shotgun (WGS) entry which is preliminary data.</text>
</comment>
<reference evidence="2" key="2">
    <citation type="submission" date="2021-10" db="EMBL/GenBank/DDBJ databases">
        <title>Phylogenomics reveals ancestral predisposition of the termite-cultivated fungus Termitomyces towards a domesticated lifestyle.</title>
        <authorList>
            <person name="Auxier B."/>
            <person name="Grum-Grzhimaylo A."/>
            <person name="Cardenas M.E."/>
            <person name="Lodge J.D."/>
            <person name="Laessoe T."/>
            <person name="Pedersen O."/>
            <person name="Smith M.E."/>
            <person name="Kuyper T.W."/>
            <person name="Franco-Molano E.A."/>
            <person name="Baroni T.J."/>
            <person name="Aanen D.K."/>
        </authorList>
    </citation>
    <scope>NUCLEOTIDE SEQUENCE</scope>
    <source>
        <strain evidence="2">AP01</strain>
        <tissue evidence="2">Mycelium</tissue>
    </source>
</reference>
<accession>A0A9P7GEA0</accession>
<evidence type="ECO:0000256" key="1">
    <source>
        <dbReference type="SAM" id="MobiDB-lite"/>
    </source>
</evidence>
<sequence length="303" mass="32144">MQSRVKDSASAKTRDRERVLLDWANSSQDNSLPAVEELVAGSGSQLSQRSSTLKNEMQELARWLEEGESLRDDPWKSAASSRGMSGSPTNIDDGEETSRIEQNESLALGFDDDFTVFVSAPAVEPTESSGRSTPDAPPGGLSVAPGGDLYRSLGSVSDFGGSDDGRDADEDTGADDGLPTKKEILATSSRIFGSAKFPPPPAMKSRSTTVTPASREPPTAVKAPPQVLSDSDSELESFATEGLSADDDGSYDMEPFDLSKVLSALQEMKTEIAGMEDEGERRKAAARVALGLVYGLEADTEPL</sequence>